<dbReference type="AlphaFoldDB" id="A0A135HY73"/>
<dbReference type="Gene3D" id="3.40.190.10">
    <property type="entry name" value="Periplasmic binding protein-like II"/>
    <property type="match status" value="2"/>
</dbReference>
<dbReference type="InterPro" id="IPR000847">
    <property type="entry name" value="LysR_HTH_N"/>
</dbReference>
<dbReference type="Gene3D" id="1.10.10.10">
    <property type="entry name" value="Winged helix-like DNA-binding domain superfamily/Winged helix DNA-binding domain"/>
    <property type="match status" value="1"/>
</dbReference>
<keyword evidence="4" id="KW-0804">Transcription</keyword>
<comment type="similarity">
    <text evidence="1">Belongs to the LysR transcriptional regulatory family.</text>
</comment>
<dbReference type="InterPro" id="IPR050176">
    <property type="entry name" value="LTTR"/>
</dbReference>
<feature type="domain" description="HTH lysR-type" evidence="5">
    <location>
        <begin position="5"/>
        <end position="62"/>
    </location>
</feature>
<reference evidence="6 7" key="1">
    <citation type="submission" date="2015-11" db="EMBL/GenBank/DDBJ databases">
        <title>Draft genome sequence of Paramesorhizobium deserti A-3-E, a strain highly resistant to diverse beta-lactam antibiotics.</title>
        <authorList>
            <person name="Lv R."/>
            <person name="Yang X."/>
            <person name="Fang N."/>
            <person name="Guo J."/>
            <person name="Luo X."/>
            <person name="Peng F."/>
            <person name="Yang R."/>
            <person name="Cui Y."/>
            <person name="Fang C."/>
            <person name="Song Y."/>
        </authorList>
    </citation>
    <scope>NUCLEOTIDE SEQUENCE [LARGE SCALE GENOMIC DNA]</scope>
    <source>
        <strain evidence="6 7">A-3-E</strain>
    </source>
</reference>
<dbReference type="GO" id="GO:0003700">
    <property type="term" value="F:DNA-binding transcription factor activity"/>
    <property type="evidence" value="ECO:0007669"/>
    <property type="project" value="InterPro"/>
</dbReference>
<keyword evidence="2" id="KW-0805">Transcription regulation</keyword>
<dbReference type="STRING" id="1494590.ATN84_23355"/>
<dbReference type="EMBL" id="LNTU01000002">
    <property type="protein sequence ID" value="KXF78113.1"/>
    <property type="molecule type" value="Genomic_DNA"/>
</dbReference>
<evidence type="ECO:0000256" key="4">
    <source>
        <dbReference type="ARBA" id="ARBA00023163"/>
    </source>
</evidence>
<dbReference type="OrthoDB" id="8097684at2"/>
<evidence type="ECO:0000256" key="3">
    <source>
        <dbReference type="ARBA" id="ARBA00023125"/>
    </source>
</evidence>
<dbReference type="RefSeq" id="WP_068880952.1">
    <property type="nucleotide sequence ID" value="NZ_LNTU01000002.1"/>
</dbReference>
<name>A0A135HY73_9HYPH</name>
<evidence type="ECO:0000313" key="7">
    <source>
        <dbReference type="Proteomes" id="UP000070107"/>
    </source>
</evidence>
<dbReference type="PANTHER" id="PTHR30579:SF7">
    <property type="entry name" value="HTH-TYPE TRANSCRIPTIONAL REGULATOR LRHA-RELATED"/>
    <property type="match status" value="1"/>
</dbReference>
<gene>
    <name evidence="6" type="ORF">ATN84_23355</name>
</gene>
<dbReference type="Pfam" id="PF00126">
    <property type="entry name" value="HTH_1"/>
    <property type="match status" value="1"/>
</dbReference>
<evidence type="ECO:0000256" key="1">
    <source>
        <dbReference type="ARBA" id="ARBA00009437"/>
    </source>
</evidence>
<evidence type="ECO:0000256" key="2">
    <source>
        <dbReference type="ARBA" id="ARBA00023015"/>
    </source>
</evidence>
<dbReference type="InterPro" id="IPR036388">
    <property type="entry name" value="WH-like_DNA-bd_sf"/>
</dbReference>
<keyword evidence="3" id="KW-0238">DNA-binding</keyword>
<evidence type="ECO:0000313" key="6">
    <source>
        <dbReference type="EMBL" id="KXF78113.1"/>
    </source>
</evidence>
<keyword evidence="7" id="KW-1185">Reference proteome</keyword>
<comment type="caution">
    <text evidence="6">The sequence shown here is derived from an EMBL/GenBank/DDBJ whole genome shotgun (WGS) entry which is preliminary data.</text>
</comment>
<dbReference type="Proteomes" id="UP000070107">
    <property type="component" value="Unassembled WGS sequence"/>
</dbReference>
<dbReference type="InterPro" id="IPR036390">
    <property type="entry name" value="WH_DNA-bd_sf"/>
</dbReference>
<organism evidence="6 7">
    <name type="scientific">Paramesorhizobium deserti</name>
    <dbReference type="NCBI Taxonomy" id="1494590"/>
    <lineage>
        <taxon>Bacteria</taxon>
        <taxon>Pseudomonadati</taxon>
        <taxon>Pseudomonadota</taxon>
        <taxon>Alphaproteobacteria</taxon>
        <taxon>Hyphomicrobiales</taxon>
        <taxon>Phyllobacteriaceae</taxon>
        <taxon>Paramesorhizobium</taxon>
    </lineage>
</organism>
<protein>
    <recommendedName>
        <fullName evidence="5">HTH lysR-type domain-containing protein</fullName>
    </recommendedName>
</protein>
<dbReference type="InterPro" id="IPR005119">
    <property type="entry name" value="LysR_subst-bd"/>
</dbReference>
<accession>A0A135HY73</accession>
<dbReference type="PROSITE" id="PS50931">
    <property type="entry name" value="HTH_LYSR"/>
    <property type="match status" value="1"/>
</dbReference>
<dbReference type="Pfam" id="PF03466">
    <property type="entry name" value="LysR_substrate"/>
    <property type="match status" value="1"/>
</dbReference>
<dbReference type="SUPFAM" id="SSF46785">
    <property type="entry name" value="Winged helix' DNA-binding domain"/>
    <property type="match status" value="1"/>
</dbReference>
<sequence>MRFDFHLAQLRTLLAIADAGSFEAAAQQIGRTQSAVTQQMQKLEVLTGTKLFRQVGRRRELTAAGRTLVSYAREILSISRYALTALEQANEQGVVRIGAPQELAERLLPRILAEFAKSWPAVHVTVHVDRSPILMTMLQEGRLDMTLSTRRAEAFDGRLIANIPARWIAAPDFQWDTNMPVPLILADEPSMFRQIALAALDLHGLSYIERVTSPSLAGVRLAVYSGIGITARTESSFFSETRILGLEHGLPTLPLVSYYAYLGNADRPAHVTALFDQIVSAQLTGFA</sequence>
<proteinExistence type="inferred from homology"/>
<dbReference type="GO" id="GO:0003677">
    <property type="term" value="F:DNA binding"/>
    <property type="evidence" value="ECO:0007669"/>
    <property type="project" value="UniProtKB-KW"/>
</dbReference>
<evidence type="ECO:0000259" key="5">
    <source>
        <dbReference type="PROSITE" id="PS50931"/>
    </source>
</evidence>
<dbReference type="SUPFAM" id="SSF53850">
    <property type="entry name" value="Periplasmic binding protein-like II"/>
    <property type="match status" value="1"/>
</dbReference>
<dbReference type="PANTHER" id="PTHR30579">
    <property type="entry name" value="TRANSCRIPTIONAL REGULATOR"/>
    <property type="match status" value="1"/>
</dbReference>